<keyword evidence="1" id="KW-0732">Signal</keyword>
<evidence type="ECO:0000313" key="2">
    <source>
        <dbReference type="EMBL" id="MBA5628196.1"/>
    </source>
</evidence>
<name>A0A838ZL25_9FLAO</name>
<evidence type="ECO:0000256" key="1">
    <source>
        <dbReference type="SAM" id="SignalP"/>
    </source>
</evidence>
<feature type="signal peptide" evidence="1">
    <location>
        <begin position="1"/>
        <end position="20"/>
    </location>
</feature>
<keyword evidence="3" id="KW-1185">Reference proteome</keyword>
<sequence>MKKFLIGSLLGLFAFGFSNAQNNFEIGVFFGTTVNEVYGSRSGNIGGGVAYYFQPVENLRLGPLVLYDQFISNDTYGIDAGFLDIAASAKYNFIPALFGGLDLGYAVALEDGYNGGFMVRPRFGWSTKLTDVYISYKGILATQDYYQDTEYNFTAVNSLSSVALGLNFKF</sequence>
<comment type="caution">
    <text evidence="2">The sequence shown here is derived from an EMBL/GenBank/DDBJ whole genome shotgun (WGS) entry which is preliminary data.</text>
</comment>
<evidence type="ECO:0008006" key="4">
    <source>
        <dbReference type="Google" id="ProtNLM"/>
    </source>
</evidence>
<dbReference type="AlphaFoldDB" id="A0A838ZL25"/>
<reference evidence="2 3" key="1">
    <citation type="submission" date="2020-07" db="EMBL/GenBank/DDBJ databases">
        <title>Moheibacter lacus sp. nov., a member of the family Flavobacteriaceae isolated from freshwater lake sediment.</title>
        <authorList>
            <person name="Liu Y."/>
        </authorList>
    </citation>
    <scope>NUCLEOTIDE SEQUENCE [LARGE SCALE GENOMIC DNA]</scope>
    <source>
        <strain evidence="2 3">BDHS18</strain>
    </source>
</reference>
<gene>
    <name evidence="2" type="ORF">HU137_00260</name>
</gene>
<feature type="chain" id="PRO_5032883917" description="Outer membrane protein beta-barrel domain-containing protein" evidence="1">
    <location>
        <begin position="21"/>
        <end position="170"/>
    </location>
</feature>
<evidence type="ECO:0000313" key="3">
    <source>
        <dbReference type="Proteomes" id="UP000552241"/>
    </source>
</evidence>
<accession>A0A838ZL25</accession>
<proteinExistence type="predicted"/>
<organism evidence="2 3">
    <name type="scientific">Moheibacter lacus</name>
    <dbReference type="NCBI Taxonomy" id="2745851"/>
    <lineage>
        <taxon>Bacteria</taxon>
        <taxon>Pseudomonadati</taxon>
        <taxon>Bacteroidota</taxon>
        <taxon>Flavobacteriia</taxon>
        <taxon>Flavobacteriales</taxon>
        <taxon>Weeksellaceae</taxon>
        <taxon>Moheibacter</taxon>
    </lineage>
</organism>
<protein>
    <recommendedName>
        <fullName evidence="4">Outer membrane protein beta-barrel domain-containing protein</fullName>
    </recommendedName>
</protein>
<dbReference type="RefSeq" id="WP_182041809.1">
    <property type="nucleotide sequence ID" value="NZ_JACDZE010000001.1"/>
</dbReference>
<dbReference type="EMBL" id="JACDZE010000001">
    <property type="protein sequence ID" value="MBA5628196.1"/>
    <property type="molecule type" value="Genomic_DNA"/>
</dbReference>
<dbReference type="Proteomes" id="UP000552241">
    <property type="component" value="Unassembled WGS sequence"/>
</dbReference>